<protein>
    <submittedName>
        <fullName evidence="1">Uncharacterized protein</fullName>
    </submittedName>
</protein>
<name>A0A0W8IKA0_KOCRO</name>
<dbReference type="Proteomes" id="UP000053512">
    <property type="component" value="Unassembled WGS sequence"/>
</dbReference>
<comment type="caution">
    <text evidence="1">The sequence shown here is derived from an EMBL/GenBank/DDBJ whole genome shotgun (WGS) entry which is preliminary data.</text>
</comment>
<evidence type="ECO:0000313" key="2">
    <source>
        <dbReference type="Proteomes" id="UP000053512"/>
    </source>
</evidence>
<accession>A0A0W8IKA0</accession>
<dbReference type="STRING" id="136273.GY22_11475"/>
<gene>
    <name evidence="1" type="ORF">AVL61_09130</name>
</gene>
<sequence length="66" mass="6745">MVQVDLEESVLGAHRPADRPLDLGVVGDCALTARDVLAVLDGAAVRGAPAVRSRAARPPPRPAGHG</sequence>
<dbReference type="AlphaFoldDB" id="A0A0W8IKA0"/>
<proteinExistence type="predicted"/>
<organism evidence="1 2">
    <name type="scientific">Kocuria rosea subsp. polaris</name>
    <dbReference type="NCBI Taxonomy" id="136273"/>
    <lineage>
        <taxon>Bacteria</taxon>
        <taxon>Bacillati</taxon>
        <taxon>Actinomycetota</taxon>
        <taxon>Actinomycetes</taxon>
        <taxon>Micrococcales</taxon>
        <taxon>Micrococcaceae</taxon>
        <taxon>Kocuria</taxon>
    </lineage>
</organism>
<dbReference type="EMBL" id="LQBK01000011">
    <property type="protein sequence ID" value="KUG60107.1"/>
    <property type="molecule type" value="Genomic_DNA"/>
</dbReference>
<evidence type="ECO:0000313" key="1">
    <source>
        <dbReference type="EMBL" id="KUG60107.1"/>
    </source>
</evidence>
<reference evidence="2" key="1">
    <citation type="submission" date="2015-12" db="EMBL/GenBank/DDBJ databases">
        <authorList>
            <person name="Nair G.R."/>
            <person name="Kaur G."/>
            <person name="Mayilraj S."/>
        </authorList>
    </citation>
    <scope>NUCLEOTIDE SEQUENCE [LARGE SCALE GENOMIC DNA]</scope>
    <source>
        <strain evidence="2">CD08_4</strain>
    </source>
</reference>